<dbReference type="PANTHER" id="PTHR40469:SF2">
    <property type="entry name" value="GALACTOSE-BINDING DOMAIN-LIKE SUPERFAMILY PROTEIN"/>
    <property type="match status" value="1"/>
</dbReference>
<dbReference type="STRING" id="313368.SAMN04488012_107139"/>
<proteinExistence type="predicted"/>
<dbReference type="InterPro" id="IPR029062">
    <property type="entry name" value="Class_I_gatase-like"/>
</dbReference>
<dbReference type="Gene3D" id="3.40.50.880">
    <property type="match status" value="1"/>
</dbReference>
<evidence type="ECO:0000313" key="2">
    <source>
        <dbReference type="EMBL" id="SHJ32520.1"/>
    </source>
</evidence>
<organism evidence="2 3">
    <name type="scientific">Palleronia salina</name>
    <dbReference type="NCBI Taxonomy" id="313368"/>
    <lineage>
        <taxon>Bacteria</taxon>
        <taxon>Pseudomonadati</taxon>
        <taxon>Pseudomonadota</taxon>
        <taxon>Alphaproteobacteria</taxon>
        <taxon>Rhodobacterales</taxon>
        <taxon>Roseobacteraceae</taxon>
        <taxon>Palleronia</taxon>
    </lineage>
</organism>
<keyword evidence="3" id="KW-1185">Reference proteome</keyword>
<gene>
    <name evidence="2" type="ORF">SAMN04488012_107139</name>
</gene>
<protein>
    <recommendedName>
        <fullName evidence="1">ThuA-like domain-containing protein</fullName>
    </recommendedName>
</protein>
<reference evidence="2 3" key="1">
    <citation type="submission" date="2016-11" db="EMBL/GenBank/DDBJ databases">
        <authorList>
            <person name="Jaros S."/>
            <person name="Januszkiewicz K."/>
            <person name="Wedrychowicz H."/>
        </authorList>
    </citation>
    <scope>NUCLEOTIDE SEQUENCE [LARGE SCALE GENOMIC DNA]</scope>
    <source>
        <strain evidence="2 3">DSM 26892</strain>
    </source>
</reference>
<evidence type="ECO:0000259" key="1">
    <source>
        <dbReference type="Pfam" id="PF06283"/>
    </source>
</evidence>
<dbReference type="SUPFAM" id="SSF52317">
    <property type="entry name" value="Class I glutamine amidotransferase-like"/>
    <property type="match status" value="1"/>
</dbReference>
<dbReference type="AlphaFoldDB" id="A0A1M6IDK9"/>
<dbReference type="Pfam" id="PF06283">
    <property type="entry name" value="ThuA"/>
    <property type="match status" value="1"/>
</dbReference>
<dbReference type="Proteomes" id="UP000184040">
    <property type="component" value="Unassembled WGS sequence"/>
</dbReference>
<dbReference type="EMBL" id="FQZA01000007">
    <property type="protein sequence ID" value="SHJ32520.1"/>
    <property type="molecule type" value="Genomic_DNA"/>
</dbReference>
<evidence type="ECO:0000313" key="3">
    <source>
        <dbReference type="Proteomes" id="UP000184040"/>
    </source>
</evidence>
<sequence length="219" mass="24100">MTNPRALIFWGGWEGHEPEACAAIVSDMLREEGFEVTSVPGAEALRTEPLDEFDLIVPMVTQVADDKDDIERLRKAVAGGVGLGGFHGGMGDAFRGSPDYQFMVGGQWVAHPGDIIDYHVDVTRPDHFITAGIEGFDYRSEQYFMHVDPGNEVLATTTFSGEHAPETAGTVMPVVWTRSFGEGRVFYSALGHQAHELTHPSAREILRRGLVWAARKDKT</sequence>
<name>A0A1M6IDK9_9RHOB</name>
<feature type="domain" description="ThuA-like" evidence="1">
    <location>
        <begin position="5"/>
        <end position="213"/>
    </location>
</feature>
<dbReference type="PANTHER" id="PTHR40469">
    <property type="entry name" value="SECRETED GLYCOSYL HYDROLASE"/>
    <property type="match status" value="1"/>
</dbReference>
<dbReference type="RefSeq" id="WP_073128950.1">
    <property type="nucleotide sequence ID" value="NZ_FQZA01000007.1"/>
</dbReference>
<accession>A0A1M6IDK9</accession>
<dbReference type="InterPro" id="IPR029010">
    <property type="entry name" value="ThuA-like"/>
</dbReference>